<dbReference type="EMBL" id="JAVYJV010000110">
    <property type="protein sequence ID" value="KAK4336640.1"/>
    <property type="molecule type" value="Genomic_DNA"/>
</dbReference>
<feature type="domain" description="Methyltransferase type 11" evidence="1">
    <location>
        <begin position="20"/>
        <end position="86"/>
    </location>
</feature>
<dbReference type="GO" id="GO:0009820">
    <property type="term" value="P:alkaloid metabolic process"/>
    <property type="evidence" value="ECO:0007669"/>
    <property type="project" value="UniProtKB-KW"/>
</dbReference>
<dbReference type="GO" id="GO:0016435">
    <property type="term" value="F:rRNA (guanine) methyltransferase activity"/>
    <property type="evidence" value="ECO:0007669"/>
    <property type="project" value="InterPro"/>
</dbReference>
<gene>
    <name evidence="2" type="ORF">RND71_043752</name>
</gene>
<dbReference type="GO" id="GO:0070476">
    <property type="term" value="P:rRNA (guanine-N7)-methylation"/>
    <property type="evidence" value="ECO:0007669"/>
    <property type="project" value="InterPro"/>
</dbReference>
<comment type="caution">
    <text evidence="2">The sequence shown here is derived from an EMBL/GenBank/DDBJ whole genome shotgun (WGS) entry which is preliminary data.</text>
</comment>
<evidence type="ECO:0000259" key="1">
    <source>
        <dbReference type="Pfam" id="PF08241"/>
    </source>
</evidence>
<keyword evidence="3" id="KW-1185">Reference proteome</keyword>
<dbReference type="PANTHER" id="PTHR12734">
    <property type="entry name" value="METHYLTRANSFERASE-RELATED"/>
    <property type="match status" value="1"/>
</dbReference>
<proteinExistence type="predicted"/>
<dbReference type="Proteomes" id="UP001291623">
    <property type="component" value="Unassembled WGS sequence"/>
</dbReference>
<dbReference type="InterPro" id="IPR013216">
    <property type="entry name" value="Methyltransf_11"/>
</dbReference>
<evidence type="ECO:0000313" key="2">
    <source>
        <dbReference type="EMBL" id="KAK4336640.1"/>
    </source>
</evidence>
<accession>A0AAE1UTA7</accession>
<dbReference type="GO" id="GO:0005730">
    <property type="term" value="C:nucleolus"/>
    <property type="evidence" value="ECO:0007669"/>
    <property type="project" value="TreeGrafter"/>
</dbReference>
<dbReference type="Gene3D" id="3.40.50.150">
    <property type="entry name" value="Vaccinia Virus protein VP39"/>
    <property type="match status" value="1"/>
</dbReference>
<dbReference type="SUPFAM" id="SSF53335">
    <property type="entry name" value="S-adenosyl-L-methionine-dependent methyltransferases"/>
    <property type="match status" value="1"/>
</dbReference>
<dbReference type="InterPro" id="IPR029063">
    <property type="entry name" value="SAM-dependent_MTases_sf"/>
</dbReference>
<dbReference type="InterPro" id="IPR039769">
    <property type="entry name" value="Bud23-like"/>
</dbReference>
<dbReference type="Pfam" id="PF08241">
    <property type="entry name" value="Methyltransf_11"/>
    <property type="match status" value="1"/>
</dbReference>
<protein>
    <recommendedName>
        <fullName evidence="1">Methyltransferase type 11 domain-containing protein</fullName>
    </recommendedName>
</protein>
<dbReference type="PANTHER" id="PTHR12734:SF0">
    <property type="entry name" value="18S RRNA (GUANINE-N(7))-METHYLTRANSFERASE-RELATED"/>
    <property type="match status" value="1"/>
</dbReference>
<reference evidence="2" key="1">
    <citation type="submission" date="2023-12" db="EMBL/GenBank/DDBJ databases">
        <title>Genome assembly of Anisodus tanguticus.</title>
        <authorList>
            <person name="Wang Y.-J."/>
        </authorList>
    </citation>
    <scope>NUCLEOTIDE SEQUENCE</scope>
    <source>
        <strain evidence="2">KB-2021</strain>
        <tissue evidence="2">Leaf</tissue>
    </source>
</reference>
<name>A0AAE1UTA7_9SOLA</name>
<evidence type="ECO:0000313" key="3">
    <source>
        <dbReference type="Proteomes" id="UP001291623"/>
    </source>
</evidence>
<organism evidence="2 3">
    <name type="scientific">Anisodus tanguticus</name>
    <dbReference type="NCBI Taxonomy" id="243964"/>
    <lineage>
        <taxon>Eukaryota</taxon>
        <taxon>Viridiplantae</taxon>
        <taxon>Streptophyta</taxon>
        <taxon>Embryophyta</taxon>
        <taxon>Tracheophyta</taxon>
        <taxon>Spermatophyta</taxon>
        <taxon>Magnoliopsida</taxon>
        <taxon>eudicotyledons</taxon>
        <taxon>Gunneridae</taxon>
        <taxon>Pentapetalae</taxon>
        <taxon>asterids</taxon>
        <taxon>lamiids</taxon>
        <taxon>Solanales</taxon>
        <taxon>Solanaceae</taxon>
        <taxon>Solanoideae</taxon>
        <taxon>Hyoscyameae</taxon>
        <taxon>Anisodus</taxon>
    </lineage>
</organism>
<dbReference type="AlphaFoldDB" id="A0AAE1UTA7"/>
<sequence>MSERAVELLNLPEGLSGITLEENGHFWVGADISPAMLDVAIDREFDNGDVILNDLGEGLPFRPGCFDGAISVSALQWLCNADKKSHNPVQRLKKLFTTLYSCLSRGSRAVFQFYPENDKQIELIIAQATKAGFSGGLVIDYPNSAKAKKVFLVLSTGGINQTLPKGLTG</sequence>